<evidence type="ECO:0000256" key="2">
    <source>
        <dbReference type="SAM" id="MobiDB-lite"/>
    </source>
</evidence>
<dbReference type="STRING" id="573729.G2QAX3"/>
<dbReference type="GeneID" id="11510815"/>
<dbReference type="RefSeq" id="XP_003662010.1">
    <property type="nucleotide sequence ID" value="XM_003661962.1"/>
</dbReference>
<dbReference type="EMBL" id="CP003003">
    <property type="protein sequence ID" value="AEO56765.1"/>
    <property type="molecule type" value="Genomic_DNA"/>
</dbReference>
<feature type="region of interest" description="Disordered" evidence="2">
    <location>
        <begin position="505"/>
        <end position="553"/>
    </location>
</feature>
<feature type="region of interest" description="Disordered" evidence="2">
    <location>
        <begin position="749"/>
        <end position="778"/>
    </location>
</feature>
<dbReference type="OrthoDB" id="3553547at2759"/>
<reference evidence="3 4" key="1">
    <citation type="journal article" date="2011" name="Nat. Biotechnol.">
        <title>Comparative genomic analysis of the thermophilic biomass-degrading fungi Myceliophthora thermophila and Thielavia terrestris.</title>
        <authorList>
            <person name="Berka R.M."/>
            <person name="Grigoriev I.V."/>
            <person name="Otillar R."/>
            <person name="Salamov A."/>
            <person name="Grimwood J."/>
            <person name="Reid I."/>
            <person name="Ishmael N."/>
            <person name="John T."/>
            <person name="Darmond C."/>
            <person name="Moisan M.-C."/>
            <person name="Henrissat B."/>
            <person name="Coutinho P.M."/>
            <person name="Lombard V."/>
            <person name="Natvig D.O."/>
            <person name="Lindquist E."/>
            <person name="Schmutz J."/>
            <person name="Lucas S."/>
            <person name="Harris P."/>
            <person name="Powlowski J."/>
            <person name="Bellemare A."/>
            <person name="Taylor D."/>
            <person name="Butler G."/>
            <person name="de Vries R.P."/>
            <person name="Allijn I.E."/>
            <person name="van den Brink J."/>
            <person name="Ushinsky S."/>
            <person name="Storms R."/>
            <person name="Powell A.J."/>
            <person name="Paulsen I.T."/>
            <person name="Elbourne L.D.H."/>
            <person name="Baker S.E."/>
            <person name="Magnuson J."/>
            <person name="LaBoissiere S."/>
            <person name="Clutterbuck A.J."/>
            <person name="Martinez D."/>
            <person name="Wogulis M."/>
            <person name="de Leon A.L."/>
            <person name="Rey M.W."/>
            <person name="Tsang A."/>
        </authorList>
    </citation>
    <scope>NUCLEOTIDE SEQUENCE [LARGE SCALE GENOMIC DNA]</scope>
    <source>
        <strain evidence="4">ATCC 42464 / BCRC 31852 / DSM 1799</strain>
    </source>
</reference>
<organism evidence="3 4">
    <name type="scientific">Thermothelomyces thermophilus (strain ATCC 42464 / BCRC 31852 / DSM 1799)</name>
    <name type="common">Sporotrichum thermophile</name>
    <dbReference type="NCBI Taxonomy" id="573729"/>
    <lineage>
        <taxon>Eukaryota</taxon>
        <taxon>Fungi</taxon>
        <taxon>Dikarya</taxon>
        <taxon>Ascomycota</taxon>
        <taxon>Pezizomycotina</taxon>
        <taxon>Sordariomycetes</taxon>
        <taxon>Sordariomycetidae</taxon>
        <taxon>Sordariales</taxon>
        <taxon>Chaetomiaceae</taxon>
        <taxon>Thermothelomyces</taxon>
    </lineage>
</organism>
<feature type="compositionally biased region" description="Pro residues" evidence="2">
    <location>
        <begin position="304"/>
        <end position="316"/>
    </location>
</feature>
<feature type="compositionally biased region" description="Low complexity" evidence="2">
    <location>
        <begin position="164"/>
        <end position="175"/>
    </location>
</feature>
<evidence type="ECO:0000313" key="4">
    <source>
        <dbReference type="Proteomes" id="UP000007322"/>
    </source>
</evidence>
<dbReference type="KEGG" id="mtm:MYCTH_2302042"/>
<dbReference type="PANTHER" id="PTHR48125">
    <property type="entry name" value="LP07818P1"/>
    <property type="match status" value="1"/>
</dbReference>
<sequence>MAPIIVSEPLLPSYGASAHTSGSDYDCIQGLTPTRQSTRPTRPSVTHVERFKIDSQHATQSSLPDAPLDGPGGEAGRFLSPEGSSCRRINTGDSTILSKDHSVATSRNESGTDSDDDGCYHSPRVASKSPPPSPPPPPPPPARHPPAAHIGGPFPIQGLRRQDSGSSESESSASDEATRSLNSGGGRPSELRRMIEAKRRSIRLLRRRMADKRLEMRELRRRMDDIDDALMQIIRPRLASKAAVVPADVLMARFKEMQKIRDVYYTAEDAYEDMEFDLTTEEAALERLEDQPPRSPPNGLDAVPKPPATVPPPPPTMKTSGIVVFNELGDSSDDDANSSGPPTPVTLFGISGQLHDDVHPLYEELLEAAGERQLAKEHVEDLEMHRDKILYDLEMQLHRKRVRENRGNQISEEDLLFLRSSLAQVPSDAAEFEHRFGISITGDELEFLRSYQVVHDRALLELDSATGTLDRLRSLCQKKGVMRKHPSYHEEVAIYSSFPDWSPSPQDGNMAIEPLPTPPPNPPHLTRTNATSAASLSSYTPTATTTTAPNAAAPPSLAHPRFPVLLSNPSHVLALLSPLQALERALRLPKDDPSSALRRAECMKELGISTLMTKAENKADYINQWLIHRLRTSPLEAELLLAVCEGTFRVVNLRRWQEEVLYYWRLDEAAISRAGWASSGAEQEEEGKGGWPPAAARGRRRSKTSWKDQQQQHPLVGGAVGPPPLPMNEDNAVCSVAANREGNSVIVEEGKVRSDGGLGMLGSPGLQGGRTRSVKSFG</sequence>
<feature type="region of interest" description="Disordered" evidence="2">
    <location>
        <begin position="287"/>
        <end position="316"/>
    </location>
</feature>
<dbReference type="AlphaFoldDB" id="G2QAX3"/>
<dbReference type="Proteomes" id="UP000007322">
    <property type="component" value="Chromosome 2"/>
</dbReference>
<dbReference type="OMA" id="NIDENRH"/>
<keyword evidence="1" id="KW-0175">Coiled coil</keyword>
<dbReference type="InParanoid" id="G2QAX3"/>
<feature type="compositionally biased region" description="Low complexity" evidence="2">
    <location>
        <begin position="32"/>
        <end position="46"/>
    </location>
</feature>
<feature type="compositionally biased region" description="Polar residues" evidence="2">
    <location>
        <begin position="87"/>
        <end position="111"/>
    </location>
</feature>
<name>G2QAX3_THET4</name>
<dbReference type="eggNOG" id="ENOG502SY8H">
    <property type="taxonomic scope" value="Eukaryota"/>
</dbReference>
<evidence type="ECO:0000313" key="3">
    <source>
        <dbReference type="EMBL" id="AEO56765.1"/>
    </source>
</evidence>
<accession>G2QAX3</accession>
<gene>
    <name evidence="3" type="ORF">MYCTH_2302042</name>
</gene>
<feature type="region of interest" description="Disordered" evidence="2">
    <location>
        <begin position="679"/>
        <end position="730"/>
    </location>
</feature>
<keyword evidence="4" id="KW-1185">Reference proteome</keyword>
<feature type="coiled-coil region" evidence="1">
    <location>
        <begin position="202"/>
        <end position="229"/>
    </location>
</feature>
<dbReference type="PANTHER" id="PTHR48125:SF10">
    <property type="entry name" value="OS12G0136300 PROTEIN"/>
    <property type="match status" value="1"/>
</dbReference>
<dbReference type="VEuPathDB" id="FungiDB:MYCTH_2302042"/>
<feature type="region of interest" description="Disordered" evidence="2">
    <location>
        <begin position="1"/>
        <end position="194"/>
    </location>
</feature>
<feature type="compositionally biased region" description="Pro residues" evidence="2">
    <location>
        <begin position="129"/>
        <end position="144"/>
    </location>
</feature>
<proteinExistence type="predicted"/>
<dbReference type="HOGENOM" id="CLU_021919_0_0_1"/>
<feature type="compositionally biased region" description="Gly residues" evidence="2">
    <location>
        <begin position="756"/>
        <end position="768"/>
    </location>
</feature>
<feature type="compositionally biased region" description="Low complexity" evidence="2">
    <location>
        <begin position="526"/>
        <end position="553"/>
    </location>
</feature>
<evidence type="ECO:0000256" key="1">
    <source>
        <dbReference type="SAM" id="Coils"/>
    </source>
</evidence>
<protein>
    <submittedName>
        <fullName evidence="3">Uncharacterized protein</fullName>
    </submittedName>
</protein>